<dbReference type="Gene3D" id="3.30.1360.70">
    <property type="entry name" value="Arginyl tRNA synthetase N-terminal domain"/>
    <property type="match status" value="1"/>
</dbReference>
<evidence type="ECO:0000259" key="3">
    <source>
        <dbReference type="SMART" id="SM00836"/>
    </source>
</evidence>
<evidence type="ECO:0000313" key="5">
    <source>
        <dbReference type="Proteomes" id="UP000245207"/>
    </source>
</evidence>
<proteinExistence type="predicted"/>
<name>A0A2U1PLA5_ARTAN</name>
<reference evidence="4 5" key="1">
    <citation type="journal article" date="2018" name="Mol. Plant">
        <title>The genome of Artemisia annua provides insight into the evolution of Asteraceae family and artemisinin biosynthesis.</title>
        <authorList>
            <person name="Shen Q."/>
            <person name="Zhang L."/>
            <person name="Liao Z."/>
            <person name="Wang S."/>
            <person name="Yan T."/>
            <person name="Shi P."/>
            <person name="Liu M."/>
            <person name="Fu X."/>
            <person name="Pan Q."/>
            <person name="Wang Y."/>
            <person name="Lv Z."/>
            <person name="Lu X."/>
            <person name="Zhang F."/>
            <person name="Jiang W."/>
            <person name="Ma Y."/>
            <person name="Chen M."/>
            <person name="Hao X."/>
            <person name="Li L."/>
            <person name="Tang Y."/>
            <person name="Lv G."/>
            <person name="Zhou Y."/>
            <person name="Sun X."/>
            <person name="Brodelius P.E."/>
            <person name="Rose J.K.C."/>
            <person name="Tang K."/>
        </authorList>
    </citation>
    <scope>NUCLEOTIDE SEQUENCE [LARGE SCALE GENOMIC DNA]</scope>
    <source>
        <strain evidence="5">cv. Huhao1</strain>
        <tissue evidence="4">Leaf</tissue>
    </source>
</reference>
<dbReference type="GO" id="GO:0006420">
    <property type="term" value="P:arginyl-tRNA aminoacylation"/>
    <property type="evidence" value="ECO:0007669"/>
    <property type="project" value="InterPro"/>
</dbReference>
<evidence type="ECO:0000256" key="1">
    <source>
        <dbReference type="ARBA" id="ARBA00012837"/>
    </source>
</evidence>
<dbReference type="OrthoDB" id="1602268at2759"/>
<dbReference type="InterPro" id="IPR009080">
    <property type="entry name" value="tRNAsynth_Ia_anticodon-bd"/>
</dbReference>
<gene>
    <name evidence="4" type="ORF">CTI12_AA140420</name>
</gene>
<sequence length="640" mass="73291">MDVLKQENDFERRKKRRDKVISRRAYSTSQTEGSAFDGIQKAKRWRLKEEIIKLFANSLKCSFPDLKDLNPVVSASRKRGHGDYNWYTYFVSACVFTLNVTYKFSITSELNDDSQNALRIWAKIRKISHLTQTYSHIRGPTDVGEVIKNNLPKSDMIMKHKWTPSVHDGGFVTIELSRKWMVEGNTFVYLLNIRAKIRRITNDSRKDINEIKTASKFILERNKGWGKSAERALEFHLLEFTDALEQACLFVLPHILCEYLYGLSKKFASYYSSMRKIGSIAETSTLLLCEATEVVMDKCFHLLGITPEISKSFAKRRVDVNAPVAVENRTSAKRKQKEAERKLERSFKDLFIACPVSVDRGPSRNSRFELFSVIPSVTTDPEFEFEEGKLFGLIAVSDKHGLLPVGGFHTSEPDVAYVSLFKVDWCDAIDIRESGILYLGNPSSQRSLPFSSSIGIWMELNVISERNDRCFEICNCKFELDTSDIWEEEIDGKCGCFSVEGEDGSTQMHYILLRDAVDTDLVMRFNTKTPRQVRGRIYAYYGSDFPYGRRPMHASYVALLFESDLPLLLEDGEIKLKRTMLAVPLNGSLIINVKLVDVDSEEVLFQDSRTFKSQPKDSSHETIEGTDCSLDLKVHWNYQA</sequence>
<dbReference type="SMART" id="SM00836">
    <property type="entry name" value="DALR_1"/>
    <property type="match status" value="1"/>
</dbReference>
<dbReference type="InterPro" id="IPR036695">
    <property type="entry name" value="Arg-tRNA-synth_N_sf"/>
</dbReference>
<dbReference type="Pfam" id="PF05746">
    <property type="entry name" value="DALR_1"/>
    <property type="match status" value="1"/>
</dbReference>
<dbReference type="InterPro" id="IPR008909">
    <property type="entry name" value="DALR_anticod-bd"/>
</dbReference>
<dbReference type="InterPro" id="IPR001278">
    <property type="entry name" value="Arg-tRNA-ligase"/>
</dbReference>
<protein>
    <recommendedName>
        <fullName evidence="1">arginine--tRNA ligase</fullName>
        <ecNumber evidence="1">6.1.1.19</ecNumber>
    </recommendedName>
</protein>
<dbReference type="GO" id="GO:0005524">
    <property type="term" value="F:ATP binding"/>
    <property type="evidence" value="ECO:0007669"/>
    <property type="project" value="InterPro"/>
</dbReference>
<dbReference type="AlphaFoldDB" id="A0A2U1PLA5"/>
<dbReference type="Proteomes" id="UP000245207">
    <property type="component" value="Unassembled WGS sequence"/>
</dbReference>
<dbReference type="EMBL" id="PKPP01001008">
    <property type="protein sequence ID" value="PWA86518.1"/>
    <property type="molecule type" value="Genomic_DNA"/>
</dbReference>
<organism evidence="4 5">
    <name type="scientific">Artemisia annua</name>
    <name type="common">Sweet wormwood</name>
    <dbReference type="NCBI Taxonomy" id="35608"/>
    <lineage>
        <taxon>Eukaryota</taxon>
        <taxon>Viridiplantae</taxon>
        <taxon>Streptophyta</taxon>
        <taxon>Embryophyta</taxon>
        <taxon>Tracheophyta</taxon>
        <taxon>Spermatophyta</taxon>
        <taxon>Magnoliopsida</taxon>
        <taxon>eudicotyledons</taxon>
        <taxon>Gunneridae</taxon>
        <taxon>Pentapetalae</taxon>
        <taxon>asterids</taxon>
        <taxon>campanulids</taxon>
        <taxon>Asterales</taxon>
        <taxon>Asteraceae</taxon>
        <taxon>Asteroideae</taxon>
        <taxon>Anthemideae</taxon>
        <taxon>Artemisiinae</taxon>
        <taxon>Artemisia</taxon>
    </lineage>
</organism>
<dbReference type="Pfam" id="PF20241">
    <property type="entry name" value="DUF6598"/>
    <property type="match status" value="1"/>
</dbReference>
<dbReference type="GO" id="GO:0005737">
    <property type="term" value="C:cytoplasm"/>
    <property type="evidence" value="ECO:0007669"/>
    <property type="project" value="InterPro"/>
</dbReference>
<dbReference type="InterPro" id="IPR046533">
    <property type="entry name" value="DUF6598"/>
</dbReference>
<dbReference type="Gene3D" id="1.10.730.10">
    <property type="entry name" value="Isoleucyl-tRNA Synthetase, Domain 1"/>
    <property type="match status" value="1"/>
</dbReference>
<comment type="caution">
    <text evidence="4">The sequence shown here is derived from an EMBL/GenBank/DDBJ whole genome shotgun (WGS) entry which is preliminary data.</text>
</comment>
<comment type="catalytic activity">
    <reaction evidence="2">
        <text>tRNA(Arg) + L-arginine + ATP = L-arginyl-tRNA(Arg) + AMP + diphosphate</text>
        <dbReference type="Rhea" id="RHEA:20301"/>
        <dbReference type="Rhea" id="RHEA-COMP:9658"/>
        <dbReference type="Rhea" id="RHEA-COMP:9673"/>
        <dbReference type="ChEBI" id="CHEBI:30616"/>
        <dbReference type="ChEBI" id="CHEBI:32682"/>
        <dbReference type="ChEBI" id="CHEBI:33019"/>
        <dbReference type="ChEBI" id="CHEBI:78442"/>
        <dbReference type="ChEBI" id="CHEBI:78513"/>
        <dbReference type="ChEBI" id="CHEBI:456215"/>
        <dbReference type="EC" id="6.1.1.19"/>
    </reaction>
</comment>
<keyword evidence="5" id="KW-1185">Reference proteome</keyword>
<dbReference type="STRING" id="35608.A0A2U1PLA5"/>
<keyword evidence="4" id="KW-0436">Ligase</keyword>
<evidence type="ECO:0000313" key="4">
    <source>
        <dbReference type="EMBL" id="PWA86518.1"/>
    </source>
</evidence>
<feature type="domain" description="DALR anticodon binding" evidence="3">
    <location>
        <begin position="190"/>
        <end position="309"/>
    </location>
</feature>
<dbReference type="EC" id="6.1.1.19" evidence="1"/>
<dbReference type="PANTHER" id="PTHR11956:SF5">
    <property type="entry name" value="ARGININE--TRNA LIGASE, CYTOPLASMIC"/>
    <property type="match status" value="1"/>
</dbReference>
<dbReference type="SUPFAM" id="SSF47323">
    <property type="entry name" value="Anticodon-binding domain of a subclass of class I aminoacyl-tRNA synthetases"/>
    <property type="match status" value="1"/>
</dbReference>
<dbReference type="PANTHER" id="PTHR11956">
    <property type="entry name" value="ARGINYL-TRNA SYNTHETASE"/>
    <property type="match status" value="1"/>
</dbReference>
<accession>A0A2U1PLA5</accession>
<evidence type="ECO:0000256" key="2">
    <source>
        <dbReference type="ARBA" id="ARBA00049339"/>
    </source>
</evidence>
<dbReference type="GO" id="GO:0004814">
    <property type="term" value="F:arginine-tRNA ligase activity"/>
    <property type="evidence" value="ECO:0007669"/>
    <property type="project" value="UniProtKB-EC"/>
</dbReference>